<dbReference type="InterPro" id="IPR046848">
    <property type="entry name" value="E_motif"/>
</dbReference>
<proteinExistence type="predicted"/>
<dbReference type="Pfam" id="PF20431">
    <property type="entry name" value="E_motif"/>
    <property type="match status" value="1"/>
</dbReference>
<organism evidence="3">
    <name type="scientific">Opuntia streptacantha</name>
    <name type="common">Prickly pear cactus</name>
    <name type="synonym">Opuntia cardona</name>
    <dbReference type="NCBI Taxonomy" id="393608"/>
    <lineage>
        <taxon>Eukaryota</taxon>
        <taxon>Viridiplantae</taxon>
        <taxon>Streptophyta</taxon>
        <taxon>Embryophyta</taxon>
        <taxon>Tracheophyta</taxon>
        <taxon>Spermatophyta</taxon>
        <taxon>Magnoliopsida</taxon>
        <taxon>eudicotyledons</taxon>
        <taxon>Gunneridae</taxon>
        <taxon>Pentapetalae</taxon>
        <taxon>Caryophyllales</taxon>
        <taxon>Cactineae</taxon>
        <taxon>Cactaceae</taxon>
        <taxon>Opuntioideae</taxon>
        <taxon>Opuntia</taxon>
    </lineage>
</organism>
<dbReference type="InterPro" id="IPR002885">
    <property type="entry name" value="PPR_rpt"/>
</dbReference>
<dbReference type="PROSITE" id="PS51375">
    <property type="entry name" value="PPR"/>
    <property type="match status" value="3"/>
</dbReference>
<protein>
    <submittedName>
        <fullName evidence="3">Uncharacterized protein</fullName>
    </submittedName>
</protein>
<dbReference type="PANTHER" id="PTHR47926:SF485">
    <property type="entry name" value="REPEAT-LIKE SUPERFAMILY PROTEIN, PUTATIVE-RELATED"/>
    <property type="match status" value="1"/>
</dbReference>
<evidence type="ECO:0000256" key="1">
    <source>
        <dbReference type="ARBA" id="ARBA00022737"/>
    </source>
</evidence>
<reference evidence="3" key="1">
    <citation type="journal article" date="2013" name="J. Plant Res.">
        <title>Effect of fungi and light on seed germination of three Opuntia species from semiarid lands of central Mexico.</title>
        <authorList>
            <person name="Delgado-Sanchez P."/>
            <person name="Jimenez-Bremont J.F."/>
            <person name="Guerrero-Gonzalez Mde L."/>
            <person name="Flores J."/>
        </authorList>
    </citation>
    <scope>NUCLEOTIDE SEQUENCE</scope>
    <source>
        <tissue evidence="3">Cladode</tissue>
    </source>
</reference>
<sequence>MYSVFSRVRDAEKVFDESSESDLVTWNTMIDGYIKNGQVGLARNLFDEMHERDVFTWNSMLAGYVGGGDMETALELFSAMPHRDVVSWNCLIDGCARVGDVSAARECFDRMPHRNVICWNIMLALYVRCKEYDKCVDLFDRMIKEGETRPSEATLVSVLTAYGHLGRLDQGKWVHHYIENNRIIKPDVLLSTALLTMYIKCGDMDMAKNVFDSMPVKSVVSWNSMIMGYGAHGLGEKALEVFLEMEKSEQTPNDATFVCVLAGCAHAGMVLEGWWYFDVMHRVYKIEPKVEHYGCMVDLLGRAGLLKDTEELLKNMPMEGGSALWGALLSACHTHSNSQLGEFVAKWLIEQEPEDIGSYLLLSNIYAAEGRWQDVDKIRLLIREKGLHKVAGSSMACLVDNEPENTQKGGSFHKNSMIYSMMRQMGAHVKQSVDDTVT</sequence>
<feature type="repeat" description="PPR" evidence="2">
    <location>
        <begin position="22"/>
        <end position="56"/>
    </location>
</feature>
<dbReference type="InterPro" id="IPR046960">
    <property type="entry name" value="PPR_At4g14850-like_plant"/>
</dbReference>
<reference evidence="3" key="2">
    <citation type="submission" date="2020-07" db="EMBL/GenBank/DDBJ databases">
        <authorList>
            <person name="Vera ALvarez R."/>
            <person name="Arias-Moreno D.M."/>
            <person name="Jimenez-Jacinto V."/>
            <person name="Jimenez-Bremont J.F."/>
            <person name="Swaminathan K."/>
            <person name="Moose S.P."/>
            <person name="Guerrero-Gonzalez M.L."/>
            <person name="Marino-Ramirez L."/>
            <person name="Landsman D."/>
            <person name="Rodriguez-Kessler M."/>
            <person name="Delgado-Sanchez P."/>
        </authorList>
    </citation>
    <scope>NUCLEOTIDE SEQUENCE</scope>
    <source>
        <tissue evidence="3">Cladode</tissue>
    </source>
</reference>
<dbReference type="FunFam" id="1.25.40.10:FF:000927">
    <property type="entry name" value="Pentatricopeptide repeat-containing protein"/>
    <property type="match status" value="1"/>
</dbReference>
<dbReference type="GO" id="GO:0048731">
    <property type="term" value="P:system development"/>
    <property type="evidence" value="ECO:0007669"/>
    <property type="project" value="UniProtKB-ARBA"/>
</dbReference>
<evidence type="ECO:0000256" key="2">
    <source>
        <dbReference type="PROSITE-ProRule" id="PRU00708"/>
    </source>
</evidence>
<dbReference type="FunFam" id="1.25.40.10:FF:000125">
    <property type="entry name" value="Pentatricopeptide repeat-containing protein"/>
    <property type="match status" value="1"/>
</dbReference>
<dbReference type="SUPFAM" id="SSF48452">
    <property type="entry name" value="TPR-like"/>
    <property type="match status" value="1"/>
</dbReference>
<dbReference type="Gene3D" id="1.25.40.10">
    <property type="entry name" value="Tetratricopeptide repeat domain"/>
    <property type="match status" value="3"/>
</dbReference>
<dbReference type="Pfam" id="PF01535">
    <property type="entry name" value="PPR"/>
    <property type="match status" value="4"/>
</dbReference>
<evidence type="ECO:0000313" key="3">
    <source>
        <dbReference type="EMBL" id="MBA4661902.1"/>
    </source>
</evidence>
<name>A0A7C9E8N4_OPUST</name>
<dbReference type="GO" id="GO:0009451">
    <property type="term" value="P:RNA modification"/>
    <property type="evidence" value="ECO:0007669"/>
    <property type="project" value="InterPro"/>
</dbReference>
<keyword evidence="1" id="KW-0677">Repeat</keyword>
<feature type="repeat" description="PPR" evidence="2">
    <location>
        <begin position="218"/>
        <end position="252"/>
    </location>
</feature>
<feature type="repeat" description="PPR" evidence="2">
    <location>
        <begin position="84"/>
        <end position="118"/>
    </location>
</feature>
<dbReference type="InterPro" id="IPR011990">
    <property type="entry name" value="TPR-like_helical_dom_sf"/>
</dbReference>
<dbReference type="Pfam" id="PF13041">
    <property type="entry name" value="PPR_2"/>
    <property type="match status" value="2"/>
</dbReference>
<dbReference type="NCBIfam" id="TIGR00756">
    <property type="entry name" value="PPR"/>
    <property type="match status" value="5"/>
</dbReference>
<dbReference type="AlphaFoldDB" id="A0A7C9E8N4"/>
<dbReference type="PANTHER" id="PTHR47926">
    <property type="entry name" value="PENTATRICOPEPTIDE REPEAT-CONTAINING PROTEIN"/>
    <property type="match status" value="1"/>
</dbReference>
<dbReference type="GO" id="GO:0003723">
    <property type="term" value="F:RNA binding"/>
    <property type="evidence" value="ECO:0007669"/>
    <property type="project" value="InterPro"/>
</dbReference>
<accession>A0A7C9E8N4</accession>
<dbReference type="EMBL" id="GISG01214118">
    <property type="protein sequence ID" value="MBA4661902.1"/>
    <property type="molecule type" value="Transcribed_RNA"/>
</dbReference>